<dbReference type="Pfam" id="PF02687">
    <property type="entry name" value="FtsX"/>
    <property type="match status" value="2"/>
</dbReference>
<evidence type="ECO:0000256" key="6">
    <source>
        <dbReference type="ARBA" id="ARBA00038076"/>
    </source>
</evidence>
<comment type="similarity">
    <text evidence="6">Belongs to the ABC-4 integral membrane protein family.</text>
</comment>
<dbReference type="PANTHER" id="PTHR30572">
    <property type="entry name" value="MEMBRANE COMPONENT OF TRANSPORTER-RELATED"/>
    <property type="match status" value="1"/>
</dbReference>
<accession>A0A2Y8ZSS0</accession>
<dbReference type="GO" id="GO:0005886">
    <property type="term" value="C:plasma membrane"/>
    <property type="evidence" value="ECO:0007669"/>
    <property type="project" value="UniProtKB-SubCell"/>
</dbReference>
<dbReference type="OrthoDB" id="4847440at2"/>
<keyword evidence="2" id="KW-1003">Cell membrane</keyword>
<feature type="transmembrane region" description="Helical" evidence="8">
    <location>
        <begin position="316"/>
        <end position="341"/>
    </location>
</feature>
<keyword evidence="5 8" id="KW-0472">Membrane</keyword>
<feature type="transmembrane region" description="Helical" evidence="8">
    <location>
        <begin position="421"/>
        <end position="443"/>
    </location>
</feature>
<feature type="transmembrane region" description="Helical" evidence="8">
    <location>
        <begin position="835"/>
        <end position="854"/>
    </location>
</feature>
<feature type="region of interest" description="Disordered" evidence="7">
    <location>
        <begin position="1"/>
        <end position="22"/>
    </location>
</feature>
<proteinExistence type="inferred from homology"/>
<organism evidence="10 11">
    <name type="scientific">Branchiibius hedensis</name>
    <dbReference type="NCBI Taxonomy" id="672460"/>
    <lineage>
        <taxon>Bacteria</taxon>
        <taxon>Bacillati</taxon>
        <taxon>Actinomycetota</taxon>
        <taxon>Actinomycetes</taxon>
        <taxon>Micrococcales</taxon>
        <taxon>Dermacoccaceae</taxon>
        <taxon>Branchiibius</taxon>
    </lineage>
</organism>
<dbReference type="GO" id="GO:0022857">
    <property type="term" value="F:transmembrane transporter activity"/>
    <property type="evidence" value="ECO:0007669"/>
    <property type="project" value="TreeGrafter"/>
</dbReference>
<feature type="transmembrane region" description="Helical" evidence="8">
    <location>
        <begin position="496"/>
        <end position="523"/>
    </location>
</feature>
<evidence type="ECO:0000313" key="10">
    <source>
        <dbReference type="EMBL" id="SSA35400.1"/>
    </source>
</evidence>
<sequence>MSVLTAPEAGTGVQPPARPTGAGRVAGWLGSWRVSLRMARRDVRRHKGRSIVVLIMVGLPIAILSFVLTMYDSTTVHGAAALPYSLGNAQASLTGPDPHQTLQYADSDGVYATNNGTTDTPALPVPGWSASNQDAQSAAIGKLTHSTVVPVTIVGGRAAISPTVSRSVSVVVTDLSNSLGPKLTLDSGRWPRRGDEIAVTAMGVERGMPTTGSVTLTIDGSPRTVTVVGRATYYEGTGPTGEFVADSSFGTPALSIPTWYLLRDRPVSFAEQVSLNRYGFTVLSADVVRHPPTRAEEAALLPTHDNSFDNTNVANAAASITAGGIILLMLIALLVAPAFAVSASRQRRTLALVAAAGTTTPQLRRTVLAQAVVLGALAGVVGAVVGAVVGILATYAARLWIMPRFAPNTFMPTVAIPWLELLPVVAVAVVASLIAAMIPALRLGRLDIVGVMKGQNTSPRLNRVLPIVGILLAVIGGAIIFKGLTASNLSGAGTNGVALAAVAMISGALMLVPAVLVAVGRLSAPLPVALRLAARDNARQRQRATGAVAAILAAVAAFTMIVIPALSDTAQRRGQYTPMTIAGEGIVSSDFDMPGGPTTEAAERTIRRVDPHLEIVRRQIPAGAINPGGRTDFVLLSPPDCPPQMGMAPTDTPNGRCNVTIGLGGMSTNGQIAVLPAAEIMRRLHLPAGDAALLRSGAVVARTYGSSFATYDENGQRVSPPPVPKQLNLSVGTYLLSDTDGSASDIKTTSIVTVPVISVALTMGNEATFGQGNGALIAAEAVRTVKLPMTGASSDLLIRDPRGDISEKTQQRLEDAFSDDATVYVERGYQDPSGLMLAVIVGSFSLLVLIITLTSTALTMTERRADDATLAAVGGTRRTRRALSGSQAFVTGLVGTVLGLAVGFVPGIALAHSLTQDGYDTMDGNHIPGPIVAIPWPWLAALTIGVPLLAAAISAVAIRRAPQVTRRMT</sequence>
<evidence type="ECO:0000256" key="1">
    <source>
        <dbReference type="ARBA" id="ARBA00004651"/>
    </source>
</evidence>
<evidence type="ECO:0000313" key="11">
    <source>
        <dbReference type="Proteomes" id="UP000250028"/>
    </source>
</evidence>
<feature type="transmembrane region" description="Helical" evidence="8">
    <location>
        <begin position="888"/>
        <end position="914"/>
    </location>
</feature>
<evidence type="ECO:0000256" key="8">
    <source>
        <dbReference type="SAM" id="Phobius"/>
    </source>
</evidence>
<evidence type="ECO:0000256" key="5">
    <source>
        <dbReference type="ARBA" id="ARBA00023136"/>
    </source>
</evidence>
<comment type="subcellular location">
    <subcellularLocation>
        <location evidence="1">Cell membrane</location>
        <topology evidence="1">Multi-pass membrane protein</topology>
    </subcellularLocation>
</comment>
<feature type="transmembrane region" description="Helical" evidence="8">
    <location>
        <begin position="544"/>
        <end position="566"/>
    </location>
</feature>
<dbReference type="InterPro" id="IPR003838">
    <property type="entry name" value="ABC3_permease_C"/>
</dbReference>
<evidence type="ECO:0000256" key="3">
    <source>
        <dbReference type="ARBA" id="ARBA00022692"/>
    </source>
</evidence>
<dbReference type="EMBL" id="UESZ01000001">
    <property type="protein sequence ID" value="SSA35400.1"/>
    <property type="molecule type" value="Genomic_DNA"/>
</dbReference>
<keyword evidence="4 8" id="KW-1133">Transmembrane helix</keyword>
<dbReference type="PANTHER" id="PTHR30572:SF4">
    <property type="entry name" value="ABC TRANSPORTER PERMEASE YTRF"/>
    <property type="match status" value="1"/>
</dbReference>
<protein>
    <submittedName>
        <fullName evidence="10">Putative ABC transport system permease protein</fullName>
    </submittedName>
</protein>
<dbReference type="AlphaFoldDB" id="A0A2Y8ZSS0"/>
<feature type="transmembrane region" description="Helical" evidence="8">
    <location>
        <begin position="464"/>
        <end position="484"/>
    </location>
</feature>
<dbReference type="RefSeq" id="WP_109686642.1">
    <property type="nucleotide sequence ID" value="NZ_QGDN01000001.1"/>
</dbReference>
<evidence type="ECO:0000256" key="7">
    <source>
        <dbReference type="SAM" id="MobiDB-lite"/>
    </source>
</evidence>
<dbReference type="Proteomes" id="UP000250028">
    <property type="component" value="Unassembled WGS sequence"/>
</dbReference>
<gene>
    <name evidence="10" type="ORF">SAMN04489750_2755</name>
</gene>
<keyword evidence="3 8" id="KW-0812">Transmembrane</keyword>
<name>A0A2Y8ZSS0_9MICO</name>
<keyword evidence="11" id="KW-1185">Reference proteome</keyword>
<feature type="domain" description="ABC3 transporter permease C-terminal" evidence="9">
    <location>
        <begin position="839"/>
        <end position="960"/>
    </location>
</feature>
<evidence type="ECO:0000256" key="4">
    <source>
        <dbReference type="ARBA" id="ARBA00022989"/>
    </source>
</evidence>
<feature type="domain" description="ABC3 transporter permease C-terminal" evidence="9">
    <location>
        <begin position="324"/>
        <end position="447"/>
    </location>
</feature>
<feature type="transmembrane region" description="Helical" evidence="8">
    <location>
        <begin position="934"/>
        <end position="958"/>
    </location>
</feature>
<feature type="transmembrane region" description="Helical" evidence="8">
    <location>
        <begin position="50"/>
        <end position="71"/>
    </location>
</feature>
<evidence type="ECO:0000259" key="9">
    <source>
        <dbReference type="Pfam" id="PF02687"/>
    </source>
</evidence>
<feature type="transmembrane region" description="Helical" evidence="8">
    <location>
        <begin position="371"/>
        <end position="401"/>
    </location>
</feature>
<dbReference type="InterPro" id="IPR050250">
    <property type="entry name" value="Macrolide_Exporter_MacB"/>
</dbReference>
<evidence type="ECO:0000256" key="2">
    <source>
        <dbReference type="ARBA" id="ARBA00022475"/>
    </source>
</evidence>
<reference evidence="11" key="1">
    <citation type="submission" date="2016-10" db="EMBL/GenBank/DDBJ databases">
        <authorList>
            <person name="Varghese N."/>
            <person name="Submissions S."/>
        </authorList>
    </citation>
    <scope>NUCLEOTIDE SEQUENCE [LARGE SCALE GENOMIC DNA]</scope>
    <source>
        <strain evidence="11">DSM 22951</strain>
    </source>
</reference>